<dbReference type="Proteomes" id="UP000230069">
    <property type="component" value="Unassembled WGS sequence"/>
</dbReference>
<evidence type="ECO:0008006" key="3">
    <source>
        <dbReference type="Google" id="ProtNLM"/>
    </source>
</evidence>
<evidence type="ECO:0000313" key="1">
    <source>
        <dbReference type="EMBL" id="PIA55514.1"/>
    </source>
</evidence>
<reference evidence="1 2" key="1">
    <citation type="submission" date="2017-09" db="EMBL/GenBank/DDBJ databases">
        <title>WGS assembly of Aquilegia coerulea Goldsmith.</title>
        <authorList>
            <person name="Hodges S."/>
            <person name="Kramer E."/>
            <person name="Nordborg M."/>
            <person name="Tomkins J."/>
            <person name="Borevitz J."/>
            <person name="Derieg N."/>
            <person name="Yan J."/>
            <person name="Mihaltcheva S."/>
            <person name="Hayes R.D."/>
            <person name="Rokhsar D."/>
        </authorList>
    </citation>
    <scope>NUCLEOTIDE SEQUENCE [LARGE SCALE GENOMIC DNA]</scope>
    <source>
        <strain evidence="2">cv. Goldsmith</strain>
    </source>
</reference>
<dbReference type="OrthoDB" id="674184at2759"/>
<dbReference type="InParanoid" id="A0A2G5EIC7"/>
<accession>A0A2G5EIC7</accession>
<keyword evidence="2" id="KW-1185">Reference proteome</keyword>
<evidence type="ECO:0000313" key="2">
    <source>
        <dbReference type="Proteomes" id="UP000230069"/>
    </source>
</evidence>
<sequence length="207" mass="24288">MSIIYFNGSAYWIHDEGQIAVYSLKEESVGFVELSPDRRLSARLGVSGGLLYFIETTSKCFQVWVFVNGAEFSLKHSIEFESFKERFPSLLYREDFSFHPMGLHPLDYQLVLVKCHHKVALYHMDKRSLEVVNDVDNSLVLWYSYYRVFSYFLPAWPTCIPFIKSTKKVMSPVSLSCKANKCMWNQHLKIMKKRRSKSKSKDRSKIR</sequence>
<organism evidence="1 2">
    <name type="scientific">Aquilegia coerulea</name>
    <name type="common">Rocky mountain columbine</name>
    <dbReference type="NCBI Taxonomy" id="218851"/>
    <lineage>
        <taxon>Eukaryota</taxon>
        <taxon>Viridiplantae</taxon>
        <taxon>Streptophyta</taxon>
        <taxon>Embryophyta</taxon>
        <taxon>Tracheophyta</taxon>
        <taxon>Spermatophyta</taxon>
        <taxon>Magnoliopsida</taxon>
        <taxon>Ranunculales</taxon>
        <taxon>Ranunculaceae</taxon>
        <taxon>Thalictroideae</taxon>
        <taxon>Aquilegia</taxon>
    </lineage>
</organism>
<proteinExistence type="predicted"/>
<protein>
    <recommendedName>
        <fullName evidence="3">F-box associated domain-containing protein</fullName>
    </recommendedName>
</protein>
<name>A0A2G5EIC7_AQUCA</name>
<dbReference type="AlphaFoldDB" id="A0A2G5EIC7"/>
<dbReference type="EMBL" id="KZ305024">
    <property type="protein sequence ID" value="PIA55514.1"/>
    <property type="molecule type" value="Genomic_DNA"/>
</dbReference>
<gene>
    <name evidence="1" type="ORF">AQUCO_00700069v1</name>
</gene>